<dbReference type="InterPro" id="IPR001264">
    <property type="entry name" value="Glyco_trans_51"/>
</dbReference>
<keyword evidence="7" id="KW-0573">Peptidoglycan synthesis</keyword>
<dbReference type="SUPFAM" id="SSF53955">
    <property type="entry name" value="Lysozyme-like"/>
    <property type="match status" value="1"/>
</dbReference>
<evidence type="ECO:0000313" key="13">
    <source>
        <dbReference type="EMBL" id="PEN04971.1"/>
    </source>
</evidence>
<dbReference type="NCBIfam" id="TIGR02070">
    <property type="entry name" value="mono_pep_trsgly"/>
    <property type="match status" value="1"/>
</dbReference>
<keyword evidence="8 11" id="KW-1133">Transmembrane helix</keyword>
<evidence type="ECO:0000256" key="6">
    <source>
        <dbReference type="ARBA" id="ARBA00022960"/>
    </source>
</evidence>
<sequence length="228" mass="25669">MTASRILYVGVKRVVGGVLLLWAGHFLISVGALLMYTTVWPPVTGVQLQRAAEAWWADAEYTRRYEPVSAEMISAHLPHAIIAAEDGRFYEHHGIDWEALQEVRSEYAQGGELRGASTITQQLVKNLFFTTHRSYVRKVMEIPLAYAADLVLTKDRIVHLYANVVEWGPGIYGAEAAAQYHFGIAAKRLTRNQSAGLAACLPAPLTRRPSYMTRYTRIIERRMAQHGW</sequence>
<dbReference type="PANTHER" id="PTHR30400">
    <property type="entry name" value="MONOFUNCTIONAL BIOSYNTHETIC PEPTIDOGLYCAN TRANSGLYCOSYLASE"/>
    <property type="match status" value="1"/>
</dbReference>
<dbReference type="GO" id="GO:0009274">
    <property type="term" value="C:peptidoglycan-based cell wall"/>
    <property type="evidence" value="ECO:0007669"/>
    <property type="project" value="InterPro"/>
</dbReference>
<evidence type="ECO:0000256" key="7">
    <source>
        <dbReference type="ARBA" id="ARBA00022984"/>
    </source>
</evidence>
<evidence type="ECO:0000313" key="14">
    <source>
        <dbReference type="Proteomes" id="UP000221024"/>
    </source>
</evidence>
<gene>
    <name evidence="13" type="ORF">CRI93_14400</name>
</gene>
<dbReference type="OrthoDB" id="9766909at2"/>
<feature type="transmembrane region" description="Helical" evidence="11">
    <location>
        <begin position="14"/>
        <end position="36"/>
    </location>
</feature>
<keyword evidence="4" id="KW-0808">Transferase</keyword>
<evidence type="ECO:0000256" key="1">
    <source>
        <dbReference type="ARBA" id="ARBA00022475"/>
    </source>
</evidence>
<evidence type="ECO:0000256" key="4">
    <source>
        <dbReference type="ARBA" id="ARBA00022679"/>
    </source>
</evidence>
<feature type="domain" description="Glycosyl transferase family 51" evidence="12">
    <location>
        <begin position="61"/>
        <end position="213"/>
    </location>
</feature>
<keyword evidence="10" id="KW-0961">Cell wall biogenesis/degradation</keyword>
<evidence type="ECO:0000256" key="2">
    <source>
        <dbReference type="ARBA" id="ARBA00022519"/>
    </source>
</evidence>
<protein>
    <submittedName>
        <fullName evidence="13">Monofunctional biosynthetic peptidoglycan transglycosylase</fullName>
    </submittedName>
</protein>
<keyword evidence="1" id="KW-1003">Cell membrane</keyword>
<keyword evidence="9 11" id="KW-0472">Membrane</keyword>
<dbReference type="GO" id="GO:0008360">
    <property type="term" value="P:regulation of cell shape"/>
    <property type="evidence" value="ECO:0007669"/>
    <property type="project" value="UniProtKB-KW"/>
</dbReference>
<dbReference type="InterPro" id="IPR036950">
    <property type="entry name" value="PBP_transglycosylase"/>
</dbReference>
<dbReference type="GO" id="GO:0071555">
    <property type="term" value="P:cell wall organization"/>
    <property type="evidence" value="ECO:0007669"/>
    <property type="project" value="UniProtKB-KW"/>
</dbReference>
<evidence type="ECO:0000256" key="5">
    <source>
        <dbReference type="ARBA" id="ARBA00022692"/>
    </source>
</evidence>
<keyword evidence="5 11" id="KW-0812">Transmembrane</keyword>
<dbReference type="GO" id="GO:0016763">
    <property type="term" value="F:pentosyltransferase activity"/>
    <property type="evidence" value="ECO:0007669"/>
    <property type="project" value="InterPro"/>
</dbReference>
<comment type="caution">
    <text evidence="13">The sequence shown here is derived from an EMBL/GenBank/DDBJ whole genome shotgun (WGS) entry which is preliminary data.</text>
</comment>
<dbReference type="Proteomes" id="UP000221024">
    <property type="component" value="Unassembled WGS sequence"/>
</dbReference>
<dbReference type="AlphaFoldDB" id="A0A2H3P1V7"/>
<proteinExistence type="predicted"/>
<keyword evidence="2" id="KW-0997">Cell inner membrane</keyword>
<name>A0A2H3P1V7_9BACT</name>
<evidence type="ECO:0000256" key="11">
    <source>
        <dbReference type="SAM" id="Phobius"/>
    </source>
</evidence>
<dbReference type="PANTHER" id="PTHR30400:SF0">
    <property type="entry name" value="BIOSYNTHETIC PEPTIDOGLYCAN TRANSGLYCOSYLASE"/>
    <property type="match status" value="1"/>
</dbReference>
<dbReference type="RefSeq" id="WP_098063346.1">
    <property type="nucleotide sequence ID" value="NZ_PDEP01000019.1"/>
</dbReference>
<evidence type="ECO:0000256" key="9">
    <source>
        <dbReference type="ARBA" id="ARBA00023136"/>
    </source>
</evidence>
<dbReference type="GO" id="GO:0016020">
    <property type="term" value="C:membrane"/>
    <property type="evidence" value="ECO:0007669"/>
    <property type="project" value="InterPro"/>
</dbReference>
<evidence type="ECO:0000256" key="3">
    <source>
        <dbReference type="ARBA" id="ARBA00022676"/>
    </source>
</evidence>
<dbReference type="Gene3D" id="1.10.3810.10">
    <property type="entry name" value="Biosynthetic peptidoglycan transglycosylase-like"/>
    <property type="match status" value="1"/>
</dbReference>
<accession>A0A2H3P1V7</accession>
<dbReference type="EMBL" id="PDEP01000019">
    <property type="protein sequence ID" value="PEN04971.1"/>
    <property type="molecule type" value="Genomic_DNA"/>
</dbReference>
<dbReference type="Pfam" id="PF00912">
    <property type="entry name" value="Transgly"/>
    <property type="match status" value="1"/>
</dbReference>
<reference evidence="13 14" key="1">
    <citation type="submission" date="2017-10" db="EMBL/GenBank/DDBJ databases">
        <title>Draft genome of Longimonas halophila.</title>
        <authorList>
            <person name="Goh K.M."/>
            <person name="Shamsir M.S."/>
            <person name="Lim S.W."/>
        </authorList>
    </citation>
    <scope>NUCLEOTIDE SEQUENCE [LARGE SCALE GENOMIC DNA]</scope>
    <source>
        <strain evidence="13 14">KCTC 42399</strain>
    </source>
</reference>
<dbReference type="InterPro" id="IPR011812">
    <property type="entry name" value="Pep_trsgly"/>
</dbReference>
<organism evidence="13 14">
    <name type="scientific">Longimonas halophila</name>
    <dbReference type="NCBI Taxonomy" id="1469170"/>
    <lineage>
        <taxon>Bacteria</taxon>
        <taxon>Pseudomonadati</taxon>
        <taxon>Rhodothermota</taxon>
        <taxon>Rhodothermia</taxon>
        <taxon>Rhodothermales</taxon>
        <taxon>Salisaetaceae</taxon>
        <taxon>Longimonas</taxon>
    </lineage>
</organism>
<keyword evidence="14" id="KW-1185">Reference proteome</keyword>
<dbReference type="GO" id="GO:0009252">
    <property type="term" value="P:peptidoglycan biosynthetic process"/>
    <property type="evidence" value="ECO:0007669"/>
    <property type="project" value="UniProtKB-KW"/>
</dbReference>
<keyword evidence="3" id="KW-0328">Glycosyltransferase</keyword>
<keyword evidence="6" id="KW-0133">Cell shape</keyword>
<evidence type="ECO:0000256" key="10">
    <source>
        <dbReference type="ARBA" id="ARBA00023316"/>
    </source>
</evidence>
<evidence type="ECO:0000256" key="8">
    <source>
        <dbReference type="ARBA" id="ARBA00022989"/>
    </source>
</evidence>
<evidence type="ECO:0000259" key="12">
    <source>
        <dbReference type="Pfam" id="PF00912"/>
    </source>
</evidence>
<dbReference type="InterPro" id="IPR023346">
    <property type="entry name" value="Lysozyme-like_dom_sf"/>
</dbReference>